<evidence type="ECO:0000313" key="2">
    <source>
        <dbReference type="EMBL" id="GMH12372.1"/>
    </source>
</evidence>
<keyword evidence="3" id="KW-1185">Reference proteome</keyword>
<dbReference type="AlphaFoldDB" id="A0AAD3XPB4"/>
<comment type="caution">
    <text evidence="2">The sequence shown here is derived from an EMBL/GenBank/DDBJ whole genome shotgun (WGS) entry which is preliminary data.</text>
</comment>
<feature type="region of interest" description="Disordered" evidence="1">
    <location>
        <begin position="79"/>
        <end position="98"/>
    </location>
</feature>
<accession>A0AAD3XPB4</accession>
<dbReference type="Proteomes" id="UP001279734">
    <property type="component" value="Unassembled WGS sequence"/>
</dbReference>
<gene>
    <name evidence="2" type="ORF">Nepgr_014213</name>
</gene>
<evidence type="ECO:0000313" key="3">
    <source>
        <dbReference type="Proteomes" id="UP001279734"/>
    </source>
</evidence>
<organism evidence="2 3">
    <name type="scientific">Nepenthes gracilis</name>
    <name type="common">Slender pitcher plant</name>
    <dbReference type="NCBI Taxonomy" id="150966"/>
    <lineage>
        <taxon>Eukaryota</taxon>
        <taxon>Viridiplantae</taxon>
        <taxon>Streptophyta</taxon>
        <taxon>Embryophyta</taxon>
        <taxon>Tracheophyta</taxon>
        <taxon>Spermatophyta</taxon>
        <taxon>Magnoliopsida</taxon>
        <taxon>eudicotyledons</taxon>
        <taxon>Gunneridae</taxon>
        <taxon>Pentapetalae</taxon>
        <taxon>Caryophyllales</taxon>
        <taxon>Nepenthaceae</taxon>
        <taxon>Nepenthes</taxon>
    </lineage>
</organism>
<evidence type="ECO:0000256" key="1">
    <source>
        <dbReference type="SAM" id="MobiDB-lite"/>
    </source>
</evidence>
<protein>
    <submittedName>
        <fullName evidence="2">Uncharacterized protein</fullName>
    </submittedName>
</protein>
<reference evidence="2" key="1">
    <citation type="submission" date="2023-05" db="EMBL/GenBank/DDBJ databases">
        <title>Nepenthes gracilis genome sequencing.</title>
        <authorList>
            <person name="Fukushima K."/>
        </authorList>
    </citation>
    <scope>NUCLEOTIDE SEQUENCE</scope>
    <source>
        <strain evidence="2">SING2019-196</strain>
    </source>
</reference>
<dbReference type="EMBL" id="BSYO01000012">
    <property type="protein sequence ID" value="GMH12372.1"/>
    <property type="molecule type" value="Genomic_DNA"/>
</dbReference>
<proteinExistence type="predicted"/>
<sequence>MTTYSHYYTPPRKSIAIDITKLLVAEAEGGAKEIHQMKKNRVKLQLLRLRETCRNPSNECGKGKARALPRPQLAIQDAMRGPNKEAVPPQMDYSVAPT</sequence>
<name>A0AAD3XPB4_NEPGR</name>